<keyword evidence="2" id="KW-1185">Reference proteome</keyword>
<gene>
    <name evidence="3" type="primary">LOC106551297</name>
</gene>
<dbReference type="AlphaFoldDB" id="A0A6I9YKU2"/>
<accession>A0A6I9YKU2</accession>
<organism evidence="2 3">
    <name type="scientific">Thamnophis sirtalis</name>
    <dbReference type="NCBI Taxonomy" id="35019"/>
    <lineage>
        <taxon>Eukaryota</taxon>
        <taxon>Metazoa</taxon>
        <taxon>Chordata</taxon>
        <taxon>Craniata</taxon>
        <taxon>Vertebrata</taxon>
        <taxon>Euteleostomi</taxon>
        <taxon>Lepidosauria</taxon>
        <taxon>Squamata</taxon>
        <taxon>Bifurcata</taxon>
        <taxon>Unidentata</taxon>
        <taxon>Episquamata</taxon>
        <taxon>Toxicofera</taxon>
        <taxon>Serpentes</taxon>
        <taxon>Colubroidea</taxon>
        <taxon>Colubridae</taxon>
        <taxon>Natricinae</taxon>
        <taxon>Thamnophis</taxon>
    </lineage>
</organism>
<dbReference type="GeneID" id="106551297"/>
<feature type="domain" description="Dedicator of cytokinesis C/D N-terminal" evidence="1">
    <location>
        <begin position="49"/>
        <end position="103"/>
    </location>
</feature>
<dbReference type="OrthoDB" id="9189685at2759"/>
<dbReference type="RefSeq" id="XP_013924852.1">
    <property type="nucleotide sequence ID" value="XM_014069377.1"/>
</dbReference>
<name>A0A6I9YKU2_9SAUR</name>
<evidence type="ECO:0000313" key="3">
    <source>
        <dbReference type="RefSeq" id="XP_013924852.1"/>
    </source>
</evidence>
<evidence type="ECO:0000259" key="1">
    <source>
        <dbReference type="Pfam" id="PF11878"/>
    </source>
</evidence>
<evidence type="ECO:0000313" key="2">
    <source>
        <dbReference type="Proteomes" id="UP000504617"/>
    </source>
</evidence>
<dbReference type="Pfam" id="PF11878">
    <property type="entry name" value="DOCK_C-D_N"/>
    <property type="match status" value="1"/>
</dbReference>
<sequence length="104" mass="11629">MAAPERRAFAHRINRTVAAEVRKHVCREYGNSPQLSKKRGGTLQSLPLTEVVEPVDFEKYLNTHLPDAEPGPLSDLIEFPADDLEVSHEPRECRTLEPGVPEDG</sequence>
<dbReference type="InterPro" id="IPR021816">
    <property type="entry name" value="DOCK_C/D_N"/>
</dbReference>
<reference evidence="3" key="1">
    <citation type="submission" date="2025-08" db="UniProtKB">
        <authorList>
            <consortium name="RefSeq"/>
        </authorList>
    </citation>
    <scope>IDENTIFICATION</scope>
    <source>
        <tissue evidence="3">Skeletal muscle</tissue>
    </source>
</reference>
<dbReference type="KEGG" id="tsr:106551297"/>
<dbReference type="Proteomes" id="UP000504617">
    <property type="component" value="Unplaced"/>
</dbReference>
<protein>
    <submittedName>
        <fullName evidence="3">Dedicator of cytokinesis protein 6-like</fullName>
    </submittedName>
</protein>
<proteinExistence type="predicted"/>